<feature type="domain" description="Luciferase-like" evidence="6">
    <location>
        <begin position="21"/>
        <end position="382"/>
    </location>
</feature>
<evidence type="ECO:0000259" key="6">
    <source>
        <dbReference type="Pfam" id="PF00296"/>
    </source>
</evidence>
<dbReference type="InterPro" id="IPR011251">
    <property type="entry name" value="Luciferase-like_dom"/>
</dbReference>
<evidence type="ECO:0000256" key="2">
    <source>
        <dbReference type="ARBA" id="ARBA00022643"/>
    </source>
</evidence>
<accession>A0A484P593</accession>
<dbReference type="EC" id="1.14.13.-" evidence="7"/>
<sequence>MSDGLILNVTALGLGMHPAAWRHREGPATSYFDPAHFREVAQLAEHGLLHAVFLADTLAVDEENFERPNLGAMDPGTVLAYLAAQTRHVGLVGTASTTYSDPFGLARRFMSLDHLSGGRAAWNVVTTFVPAVAANFGRAALPEGPARYARAEEFVDVVKALWLSWEEGALVGDKASGRFADAGRVRPLDHKGEHFDVRGPLTLPRSPQTHPLLFQAGASAQGRELAARTADVVFTAQNTLAAAREFRADIRQRARAHGRAPDDIKVLPGLLPILGGTQAEARARKEALDALGGDAELKKLALRVGLRPEDLALDAPLPLEKIQANTDFRGSQGFRDAAVRLALEEGLTVRELLYRNGGGHQQVVGTPQDVADMIATWHAAGAADGFNLMIDALPDGLHRFVESVVPLLQRRGLFHTQYAGNTLRENLGLTQ</sequence>
<dbReference type="InterPro" id="IPR036661">
    <property type="entry name" value="Luciferase-like_sf"/>
</dbReference>
<dbReference type="Gene3D" id="3.20.20.30">
    <property type="entry name" value="Luciferase-like domain"/>
    <property type="match status" value="1"/>
</dbReference>
<evidence type="ECO:0000256" key="4">
    <source>
        <dbReference type="ARBA" id="ARBA00023033"/>
    </source>
</evidence>
<gene>
    <name evidence="7" type="ORF">AMP9_3892</name>
</gene>
<dbReference type="InterPro" id="IPR051260">
    <property type="entry name" value="Diverse_substr_monoxygenases"/>
</dbReference>
<dbReference type="GO" id="GO:0016705">
    <property type="term" value="F:oxidoreductase activity, acting on paired donors, with incorporation or reduction of molecular oxygen"/>
    <property type="evidence" value="ECO:0007669"/>
    <property type="project" value="InterPro"/>
</dbReference>
<keyword evidence="3 7" id="KW-0560">Oxidoreductase</keyword>
<reference evidence="7" key="1">
    <citation type="submission" date="2019-03" db="EMBL/GenBank/DDBJ databases">
        <authorList>
            <person name="Danneels B."/>
        </authorList>
    </citation>
    <scope>NUCLEOTIDE SEQUENCE</scope>
</reference>
<evidence type="ECO:0000256" key="3">
    <source>
        <dbReference type="ARBA" id="ARBA00023002"/>
    </source>
</evidence>
<proteinExistence type="inferred from homology"/>
<dbReference type="EMBL" id="CAADHY010000015">
    <property type="protein sequence ID" value="VFR21154.1"/>
    <property type="molecule type" value="Genomic_DNA"/>
</dbReference>
<dbReference type="SUPFAM" id="SSF51679">
    <property type="entry name" value="Bacterial luciferase-like"/>
    <property type="match status" value="1"/>
</dbReference>
<dbReference type="PANTHER" id="PTHR30011">
    <property type="entry name" value="ALKANESULFONATE MONOOXYGENASE-RELATED"/>
    <property type="match status" value="1"/>
</dbReference>
<protein>
    <submittedName>
        <fullName evidence="7">Nitrilotriacetate monooxygenase component A</fullName>
        <ecNumber evidence="7">1.14.13.-</ecNumber>
    </submittedName>
</protein>
<dbReference type="GO" id="GO:0004497">
    <property type="term" value="F:monooxygenase activity"/>
    <property type="evidence" value="ECO:0007669"/>
    <property type="project" value="UniProtKB-KW"/>
</dbReference>
<comment type="similarity">
    <text evidence="5">Belongs to the NtaA/SnaA/DszA monooxygenase family.</text>
</comment>
<name>A0A484P593_9ZZZZ</name>
<organism evidence="7">
    <name type="scientific">plant metagenome</name>
    <dbReference type="NCBI Taxonomy" id="1297885"/>
    <lineage>
        <taxon>unclassified sequences</taxon>
        <taxon>metagenomes</taxon>
        <taxon>organismal metagenomes</taxon>
    </lineage>
</organism>
<dbReference type="NCBIfam" id="TIGR03860">
    <property type="entry name" value="FMN_nitrolo"/>
    <property type="match status" value="1"/>
</dbReference>
<dbReference type="InterPro" id="IPR016215">
    <property type="entry name" value="NTA_MOA"/>
</dbReference>
<dbReference type="CDD" id="cd01095">
    <property type="entry name" value="Nitrilotriacetate_monoxgenase"/>
    <property type="match status" value="1"/>
</dbReference>
<keyword evidence="1" id="KW-0285">Flavoprotein</keyword>
<evidence type="ECO:0000256" key="1">
    <source>
        <dbReference type="ARBA" id="ARBA00022630"/>
    </source>
</evidence>
<evidence type="ECO:0000313" key="7">
    <source>
        <dbReference type="EMBL" id="VFR21154.1"/>
    </source>
</evidence>
<evidence type="ECO:0000256" key="5">
    <source>
        <dbReference type="ARBA" id="ARBA00033748"/>
    </source>
</evidence>
<dbReference type="Pfam" id="PF00296">
    <property type="entry name" value="Bac_luciferase"/>
    <property type="match status" value="1"/>
</dbReference>
<keyword evidence="4 7" id="KW-0503">Monooxygenase</keyword>
<dbReference type="PIRSF" id="PIRSF000337">
    <property type="entry name" value="NTA_MOA"/>
    <property type="match status" value="1"/>
</dbReference>
<dbReference type="AlphaFoldDB" id="A0A484P593"/>
<dbReference type="PANTHER" id="PTHR30011:SF16">
    <property type="entry name" value="C2H2 FINGER DOMAIN TRANSCRIPTION FACTOR (EUROFUNG)-RELATED"/>
    <property type="match status" value="1"/>
</dbReference>
<keyword evidence="2" id="KW-0288">FMN</keyword>